<sequence length="283" mass="30806">MPPAMVLETHEYIHTTAYCNCGLCCGWEWGITLGTLPVYLPLSWKRRASGQRSVPFRPRRRRALPNGKDHPYEHRLDPQRISDHARGAALGLGIGLAGGLGALACRHSLLPGSQLLRKGSIDVLAKSARTGKRGWKSAQKAIMPYLSIGGVAGTIVGGKMLPIRKYWAETSLAGMPYTGHTATGDRPRTPRPGLLSIQSLRSPWTVPLRIVTFQWGAVDGTIAADTDHLPFGTRVFVPGYGWGKVADRGSMVAGPGRVDLFHSSHEAALRWGKKSMMAKIQWA</sequence>
<dbReference type="PANTHER" id="PTHR39160">
    <property type="entry name" value="CELL WALL-BINDING PROTEIN YOCH"/>
    <property type="match status" value="1"/>
</dbReference>
<protein>
    <recommendedName>
        <fullName evidence="3">3D domain-containing protein</fullName>
    </recommendedName>
</protein>
<feature type="domain" description="3D" evidence="3">
    <location>
        <begin position="221"/>
        <end position="276"/>
    </location>
</feature>
<evidence type="ECO:0000256" key="1">
    <source>
        <dbReference type="ARBA" id="ARBA00022729"/>
    </source>
</evidence>
<gene>
    <name evidence="4" type="ORF">PCOL08062_LOCUS7582</name>
</gene>
<dbReference type="InterPro" id="IPR051933">
    <property type="entry name" value="Resuscitation_pf_RpfB"/>
</dbReference>
<dbReference type="GO" id="GO:0019867">
    <property type="term" value="C:outer membrane"/>
    <property type="evidence" value="ECO:0007669"/>
    <property type="project" value="InterPro"/>
</dbReference>
<dbReference type="Gene3D" id="2.40.40.10">
    <property type="entry name" value="RlpA-like domain"/>
    <property type="match status" value="1"/>
</dbReference>
<feature type="region of interest" description="Disordered" evidence="2">
    <location>
        <begin position="51"/>
        <end position="75"/>
    </location>
</feature>
<dbReference type="PANTHER" id="PTHR39160:SF4">
    <property type="entry name" value="RESUSCITATION-PROMOTING FACTOR RPFB"/>
    <property type="match status" value="1"/>
</dbReference>
<dbReference type="GO" id="GO:0004553">
    <property type="term" value="F:hydrolase activity, hydrolyzing O-glycosyl compounds"/>
    <property type="evidence" value="ECO:0007669"/>
    <property type="project" value="InterPro"/>
</dbReference>
<evidence type="ECO:0000256" key="2">
    <source>
        <dbReference type="SAM" id="MobiDB-lite"/>
    </source>
</evidence>
<name>A0A7R9TQH2_9VIRI</name>
<dbReference type="EMBL" id="HBDZ01009933">
    <property type="protein sequence ID" value="CAD8242360.1"/>
    <property type="molecule type" value="Transcribed_RNA"/>
</dbReference>
<reference evidence="4" key="1">
    <citation type="submission" date="2021-01" db="EMBL/GenBank/DDBJ databases">
        <authorList>
            <person name="Corre E."/>
            <person name="Pelletier E."/>
            <person name="Niang G."/>
            <person name="Scheremetjew M."/>
            <person name="Finn R."/>
            <person name="Kale V."/>
            <person name="Holt S."/>
            <person name="Cochrane G."/>
            <person name="Meng A."/>
            <person name="Brown T."/>
            <person name="Cohen L."/>
        </authorList>
    </citation>
    <scope>NUCLEOTIDE SEQUENCE</scope>
    <source>
        <strain evidence="4">CCMP1413</strain>
    </source>
</reference>
<dbReference type="CDD" id="cd22786">
    <property type="entry name" value="DPBB_YuiC-like"/>
    <property type="match status" value="1"/>
</dbReference>
<keyword evidence="1" id="KW-0732">Signal</keyword>
<dbReference type="InterPro" id="IPR010611">
    <property type="entry name" value="3D_dom"/>
</dbReference>
<dbReference type="AlphaFoldDB" id="A0A7R9TQH2"/>
<evidence type="ECO:0000313" key="4">
    <source>
        <dbReference type="EMBL" id="CAD8242360.1"/>
    </source>
</evidence>
<dbReference type="GO" id="GO:0009254">
    <property type="term" value="P:peptidoglycan turnover"/>
    <property type="evidence" value="ECO:0007669"/>
    <property type="project" value="InterPro"/>
</dbReference>
<proteinExistence type="predicted"/>
<evidence type="ECO:0000259" key="3">
    <source>
        <dbReference type="Pfam" id="PF06725"/>
    </source>
</evidence>
<accession>A0A7R9TQH2</accession>
<organism evidence="4">
    <name type="scientific">Prasinoderma coloniale</name>
    <dbReference type="NCBI Taxonomy" id="156133"/>
    <lineage>
        <taxon>Eukaryota</taxon>
        <taxon>Viridiplantae</taxon>
        <taxon>Prasinodermophyta</taxon>
        <taxon>Prasinodermophyceae</taxon>
        <taxon>Prasinodermales</taxon>
        <taxon>Prasinodermaceae</taxon>
        <taxon>Prasinoderma</taxon>
    </lineage>
</organism>
<dbReference type="InterPro" id="IPR036908">
    <property type="entry name" value="RlpA-like_sf"/>
</dbReference>
<dbReference type="Pfam" id="PF06725">
    <property type="entry name" value="3D"/>
    <property type="match status" value="1"/>
</dbReference>